<gene>
    <name evidence="2" type="ORF">Pmani_022170</name>
</gene>
<organism evidence="2 3">
    <name type="scientific">Petrolisthes manimaculis</name>
    <dbReference type="NCBI Taxonomy" id="1843537"/>
    <lineage>
        <taxon>Eukaryota</taxon>
        <taxon>Metazoa</taxon>
        <taxon>Ecdysozoa</taxon>
        <taxon>Arthropoda</taxon>
        <taxon>Crustacea</taxon>
        <taxon>Multicrustacea</taxon>
        <taxon>Malacostraca</taxon>
        <taxon>Eumalacostraca</taxon>
        <taxon>Eucarida</taxon>
        <taxon>Decapoda</taxon>
        <taxon>Pleocyemata</taxon>
        <taxon>Anomura</taxon>
        <taxon>Galatheoidea</taxon>
        <taxon>Porcellanidae</taxon>
        <taxon>Petrolisthes</taxon>
    </lineage>
</organism>
<keyword evidence="3" id="KW-1185">Reference proteome</keyword>
<feature type="compositionally biased region" description="Polar residues" evidence="1">
    <location>
        <begin position="118"/>
        <end position="140"/>
    </location>
</feature>
<reference evidence="2" key="1">
    <citation type="submission" date="2023-11" db="EMBL/GenBank/DDBJ databases">
        <title>Genome assemblies of two species of porcelain crab, Petrolisthes cinctipes and Petrolisthes manimaculis (Anomura: Porcellanidae).</title>
        <authorList>
            <person name="Angst P."/>
        </authorList>
    </citation>
    <scope>NUCLEOTIDE SEQUENCE</scope>
    <source>
        <strain evidence="2">PB745_02</strain>
        <tissue evidence="2">Gill</tissue>
    </source>
</reference>
<feature type="region of interest" description="Disordered" evidence="1">
    <location>
        <begin position="1"/>
        <end position="200"/>
    </location>
</feature>
<protein>
    <submittedName>
        <fullName evidence="2">Uncharacterized protein</fullName>
    </submittedName>
</protein>
<feature type="compositionally biased region" description="Polar residues" evidence="1">
    <location>
        <begin position="187"/>
        <end position="200"/>
    </location>
</feature>
<feature type="compositionally biased region" description="Low complexity" evidence="1">
    <location>
        <begin position="163"/>
        <end position="186"/>
    </location>
</feature>
<dbReference type="EMBL" id="JAWZYT010002204">
    <property type="protein sequence ID" value="KAK4305977.1"/>
    <property type="molecule type" value="Genomic_DNA"/>
</dbReference>
<evidence type="ECO:0000256" key="1">
    <source>
        <dbReference type="SAM" id="MobiDB-lite"/>
    </source>
</evidence>
<accession>A0AAE1PF21</accession>
<feature type="compositionally biased region" description="Polar residues" evidence="1">
    <location>
        <begin position="147"/>
        <end position="161"/>
    </location>
</feature>
<comment type="caution">
    <text evidence="2">The sequence shown here is derived from an EMBL/GenBank/DDBJ whole genome shotgun (WGS) entry which is preliminary data.</text>
</comment>
<evidence type="ECO:0000313" key="3">
    <source>
        <dbReference type="Proteomes" id="UP001292094"/>
    </source>
</evidence>
<dbReference type="Proteomes" id="UP001292094">
    <property type="component" value="Unassembled WGS sequence"/>
</dbReference>
<evidence type="ECO:0000313" key="2">
    <source>
        <dbReference type="EMBL" id="KAK4305977.1"/>
    </source>
</evidence>
<proteinExistence type="predicted"/>
<sequence>MESRGEDSEEGGGMSTRVALPPRPGAALEEHPGQASKPNDLTSFREDQLWRDVRPSESPHLCRESSELSESSPESQRFSDSPPNSPLGCSESAKHTKELGSLSQCQDNRKLMVRTRKSPQGSSKSLQDTFDSTKNLTESSQGRKDSTQAGRESLQESTEGIKSSETCSGGTGSSGTPSWPASPSSGYHSAQGSSGDNTTFTHAQGRVEDCWVEDGKSEEWWGKDKPEGEDWCEGEWPTDRALPLPRWGCARPDLTFSSLQDFTTFLNCLTPHLHDTLTKHCYDTLSNFINFCESYIWWREGMERGAGLDQFYHDYDPPLLPGRHTCVGLTCLLQSRLSSLEPRYPGIKDATYKVSCEEEVEQVEWYCEGEVPPYTCEKEHVLVCVRVRIAGRVGVVLLDPGYHVGVPIVVMEDGTAPQSGPVPGSSSRPGLTRMYHYLSWAANPGYVTWNVTTQPKDGPATHHVSLIHVARPFLSHVDVAERRNLAYPFKTLVARDPSGVLTCGLYFPLRHPDQAYVTLFSCNMRCKVLLSYFLGHSEHDERVEAALWEVGLGTGRGKTQIRNAMATVASLLADASLLNQLEALNQAIDLISREN</sequence>
<dbReference type="AlphaFoldDB" id="A0AAE1PF21"/>
<name>A0AAE1PF21_9EUCA</name>
<feature type="compositionally biased region" description="Basic and acidic residues" evidence="1">
    <location>
        <begin position="43"/>
        <end position="66"/>
    </location>
</feature>